<evidence type="ECO:0000256" key="3">
    <source>
        <dbReference type="ARBA" id="ARBA00022801"/>
    </source>
</evidence>
<keyword evidence="6" id="KW-0812">Transmembrane</keyword>
<feature type="compositionally biased region" description="Polar residues" evidence="5">
    <location>
        <begin position="63"/>
        <end position="72"/>
    </location>
</feature>
<accession>A0ABT2UNX3</accession>
<dbReference type="Proteomes" id="UP001652445">
    <property type="component" value="Unassembled WGS sequence"/>
</dbReference>
<evidence type="ECO:0000256" key="2">
    <source>
        <dbReference type="ARBA" id="ARBA00022670"/>
    </source>
</evidence>
<feature type="domain" description="PDZ" evidence="7">
    <location>
        <begin position="417"/>
        <end position="493"/>
    </location>
</feature>
<evidence type="ECO:0000313" key="9">
    <source>
        <dbReference type="Proteomes" id="UP001652445"/>
    </source>
</evidence>
<comment type="caution">
    <text evidence="8">The sequence shown here is derived from an EMBL/GenBank/DDBJ whole genome shotgun (WGS) entry which is preliminary data.</text>
</comment>
<feature type="compositionally biased region" description="Polar residues" evidence="5">
    <location>
        <begin position="16"/>
        <end position="25"/>
    </location>
</feature>
<dbReference type="SMART" id="SM00228">
    <property type="entry name" value="PDZ"/>
    <property type="match status" value="1"/>
</dbReference>
<reference evidence="8 9" key="1">
    <citation type="submission" date="2022-09" db="EMBL/GenBank/DDBJ databases">
        <authorList>
            <person name="Han X.L."/>
            <person name="Wang Q."/>
            <person name="Lu T."/>
        </authorList>
    </citation>
    <scope>NUCLEOTIDE SEQUENCE [LARGE SCALE GENOMIC DNA]</scope>
    <source>
        <strain evidence="8 9">WQ 127069</strain>
    </source>
</reference>
<comment type="similarity">
    <text evidence="1">Belongs to the peptidase S1C family.</text>
</comment>
<dbReference type="Pfam" id="PF13180">
    <property type="entry name" value="PDZ_2"/>
    <property type="match status" value="1"/>
</dbReference>
<dbReference type="PRINTS" id="PR00834">
    <property type="entry name" value="PROTEASES2C"/>
</dbReference>
<dbReference type="CDD" id="cd06779">
    <property type="entry name" value="cpPDZ_Deg_HtrA-like"/>
    <property type="match status" value="1"/>
</dbReference>
<name>A0ABT2UNX3_9BACL</name>
<dbReference type="Gene3D" id="2.30.42.10">
    <property type="match status" value="1"/>
</dbReference>
<keyword evidence="9" id="KW-1185">Reference proteome</keyword>
<dbReference type="PANTHER" id="PTHR43343">
    <property type="entry name" value="PEPTIDASE S12"/>
    <property type="match status" value="1"/>
</dbReference>
<dbReference type="InterPro" id="IPR001940">
    <property type="entry name" value="Peptidase_S1C"/>
</dbReference>
<evidence type="ECO:0000256" key="4">
    <source>
        <dbReference type="ARBA" id="ARBA00022825"/>
    </source>
</evidence>
<dbReference type="InterPro" id="IPR043504">
    <property type="entry name" value="Peptidase_S1_PA_chymotrypsin"/>
</dbReference>
<dbReference type="SUPFAM" id="SSF50494">
    <property type="entry name" value="Trypsin-like serine proteases"/>
    <property type="match status" value="1"/>
</dbReference>
<feature type="transmembrane region" description="Helical" evidence="6">
    <location>
        <begin position="116"/>
        <end position="134"/>
    </location>
</feature>
<evidence type="ECO:0000256" key="1">
    <source>
        <dbReference type="ARBA" id="ARBA00010541"/>
    </source>
</evidence>
<feature type="region of interest" description="Disordered" evidence="5">
    <location>
        <begin position="1"/>
        <end position="108"/>
    </location>
</feature>
<keyword evidence="6" id="KW-0472">Membrane</keyword>
<dbReference type="EMBL" id="JAOQIO010000103">
    <property type="protein sequence ID" value="MCU6796354.1"/>
    <property type="molecule type" value="Genomic_DNA"/>
</dbReference>
<evidence type="ECO:0000259" key="7">
    <source>
        <dbReference type="PROSITE" id="PS50106"/>
    </source>
</evidence>
<keyword evidence="4" id="KW-0720">Serine protease</keyword>
<keyword evidence="3" id="KW-0378">Hydrolase</keyword>
<dbReference type="Gene3D" id="2.40.10.10">
    <property type="entry name" value="Trypsin-like serine proteases"/>
    <property type="match status" value="2"/>
</dbReference>
<dbReference type="RefSeq" id="WP_262687180.1">
    <property type="nucleotide sequence ID" value="NZ_JAOQIO010000103.1"/>
</dbReference>
<dbReference type="SUPFAM" id="SSF50156">
    <property type="entry name" value="PDZ domain-like"/>
    <property type="match status" value="1"/>
</dbReference>
<evidence type="ECO:0000313" key="8">
    <source>
        <dbReference type="EMBL" id="MCU6796354.1"/>
    </source>
</evidence>
<dbReference type="InterPro" id="IPR036034">
    <property type="entry name" value="PDZ_sf"/>
</dbReference>
<dbReference type="InterPro" id="IPR009003">
    <property type="entry name" value="Peptidase_S1_PA"/>
</dbReference>
<keyword evidence="2" id="KW-0645">Protease</keyword>
<dbReference type="PROSITE" id="PS50106">
    <property type="entry name" value="PDZ"/>
    <property type="match status" value="1"/>
</dbReference>
<evidence type="ECO:0000256" key="6">
    <source>
        <dbReference type="SAM" id="Phobius"/>
    </source>
</evidence>
<dbReference type="InterPro" id="IPR051201">
    <property type="entry name" value="Chloro_Bact_Ser_Proteases"/>
</dbReference>
<dbReference type="InterPro" id="IPR001478">
    <property type="entry name" value="PDZ"/>
</dbReference>
<keyword evidence="6" id="KW-1133">Transmembrane helix</keyword>
<organism evidence="8 9">
    <name type="scientific">Paenibacillus baimaensis</name>
    <dbReference type="NCBI Taxonomy" id="2982185"/>
    <lineage>
        <taxon>Bacteria</taxon>
        <taxon>Bacillati</taxon>
        <taxon>Bacillota</taxon>
        <taxon>Bacilli</taxon>
        <taxon>Bacillales</taxon>
        <taxon>Paenibacillaceae</taxon>
        <taxon>Paenibacillus</taxon>
    </lineage>
</organism>
<protein>
    <submittedName>
        <fullName evidence="8">Trypsin-like peptidase domain-containing protein</fullName>
    </submittedName>
</protein>
<evidence type="ECO:0000256" key="5">
    <source>
        <dbReference type="SAM" id="MobiDB-lite"/>
    </source>
</evidence>
<dbReference type="Pfam" id="PF13365">
    <property type="entry name" value="Trypsin_2"/>
    <property type="match status" value="1"/>
</dbReference>
<proteinExistence type="inferred from homology"/>
<gene>
    <name evidence="8" type="ORF">OB236_29950</name>
</gene>
<sequence>MEDNNNNNEFLRRPSGESTNASSNDGVEADQAGSNQIKQDRPSHYYSYGPYKSTMGHDEIAASDTTANSNEGTTPVEVTPPRPVRPFSYNGFEPSQEHPSNNWQHDNRKKGSSVKAVFSAFMAGAVLVGGLMFASDKMNWFTSGPSASSSASAPVASKAAAAPATGNGGVKEAAIDLGRPTNIAQIAEQSGPAVVKIETKVKAKSSRGGSSLMDDPFFRQFFGNNGGGSQSQPKSGADQLQPAGMGTGFIFEKSGYILTNEHVIDGADEIWVTVEGYEKPFKATLLGNSYDLDLAALKIEGTKDFSSLTLGKAENTAVGDWVVAIGNPYGFDHTVTVGVLSAKERPISIPDSQGTRNYQHLLQTDASINPGNSGGPLLNLNGEVIGINTAVSAQAQGIGFAIPTSTISSVLDNLKNNVKIPKEPAPYIGVKLSDIDKDWLTELKLSNNEGAIVSEVERKSPGFVAGLRPYDVITEVNGAKVKTSQELVDAIKKLKVKDQATLTVMRDGKKETITVTIGDRNAE</sequence>
<dbReference type="PANTHER" id="PTHR43343:SF3">
    <property type="entry name" value="PROTEASE DO-LIKE 8, CHLOROPLASTIC"/>
    <property type="match status" value="1"/>
</dbReference>